<dbReference type="GO" id="GO:0015031">
    <property type="term" value="P:protein transport"/>
    <property type="evidence" value="ECO:0007669"/>
    <property type="project" value="UniProtKB-KW"/>
</dbReference>
<keyword evidence="6" id="KW-0812">Transmembrane</keyword>
<comment type="subcellular location">
    <subcellularLocation>
        <location evidence="1">Cell inner membrane</location>
        <topology evidence="1">Single-pass membrane protein</topology>
        <orientation evidence="1">Periplasmic side</orientation>
    </subcellularLocation>
</comment>
<dbReference type="EMBL" id="AE013598">
    <property type="protein sequence ID" value="AAW76575.1"/>
    <property type="molecule type" value="Genomic_DNA"/>
</dbReference>
<organism evidence="11 12">
    <name type="scientific">Xanthomonas oryzae pv. oryzae (strain KACC10331 / KXO85)</name>
    <dbReference type="NCBI Taxonomy" id="291331"/>
    <lineage>
        <taxon>Bacteria</taxon>
        <taxon>Pseudomonadati</taxon>
        <taxon>Pseudomonadota</taxon>
        <taxon>Gammaproteobacteria</taxon>
        <taxon>Lysobacterales</taxon>
        <taxon>Lysobacteraceae</taxon>
        <taxon>Xanthomonas</taxon>
    </lineage>
</organism>
<dbReference type="GO" id="GO:0098797">
    <property type="term" value="C:plasma membrane protein complex"/>
    <property type="evidence" value="ECO:0007669"/>
    <property type="project" value="TreeGrafter"/>
</dbReference>
<evidence type="ECO:0000256" key="9">
    <source>
        <dbReference type="ARBA" id="ARBA00023136"/>
    </source>
</evidence>
<dbReference type="InterPro" id="IPR006260">
    <property type="entry name" value="TonB/TolA_C"/>
</dbReference>
<evidence type="ECO:0000256" key="7">
    <source>
        <dbReference type="ARBA" id="ARBA00022927"/>
    </source>
</evidence>
<evidence type="ECO:0000256" key="8">
    <source>
        <dbReference type="ARBA" id="ARBA00022989"/>
    </source>
</evidence>
<dbReference type="PROSITE" id="PS52015">
    <property type="entry name" value="TONB_CTD"/>
    <property type="match status" value="1"/>
</dbReference>
<keyword evidence="9" id="KW-0472">Membrane</keyword>
<protein>
    <submittedName>
        <fullName evidence="11">Periplasmic protein TonB, links inner and outer membranes</fullName>
    </submittedName>
</protein>
<keyword evidence="5" id="KW-0997">Cell inner membrane</keyword>
<evidence type="ECO:0000313" key="11">
    <source>
        <dbReference type="EMBL" id="AAW76575.1"/>
    </source>
</evidence>
<gene>
    <name evidence="11" type="primary">TonB</name>
    <name evidence="11" type="ordered locus">XOO3321</name>
</gene>
<dbReference type="InterPro" id="IPR037682">
    <property type="entry name" value="TonB_C"/>
</dbReference>
<dbReference type="HOGENOM" id="CLU_076057_5_0_6"/>
<dbReference type="Pfam" id="PF03544">
    <property type="entry name" value="TonB_C"/>
    <property type="match status" value="1"/>
</dbReference>
<evidence type="ECO:0000256" key="1">
    <source>
        <dbReference type="ARBA" id="ARBA00004383"/>
    </source>
</evidence>
<dbReference type="AlphaFoldDB" id="Q5GXJ6"/>
<dbReference type="STRING" id="291331.XOO3321"/>
<dbReference type="Proteomes" id="UP000006735">
    <property type="component" value="Chromosome"/>
</dbReference>
<evidence type="ECO:0000256" key="4">
    <source>
        <dbReference type="ARBA" id="ARBA00022475"/>
    </source>
</evidence>
<dbReference type="PANTHER" id="PTHR33446:SF2">
    <property type="entry name" value="PROTEIN TONB"/>
    <property type="match status" value="1"/>
</dbReference>
<keyword evidence="7" id="KW-0653">Protein transport</keyword>
<keyword evidence="12" id="KW-1185">Reference proteome</keyword>
<dbReference type="GO" id="GO:0055085">
    <property type="term" value="P:transmembrane transport"/>
    <property type="evidence" value="ECO:0007669"/>
    <property type="project" value="InterPro"/>
</dbReference>
<dbReference type="PANTHER" id="PTHR33446">
    <property type="entry name" value="PROTEIN TONB-RELATED"/>
    <property type="match status" value="1"/>
</dbReference>
<sequence>MRTMGAASRARCNHAIARGACAATTAAVNLGYRMVMCVRVAQVLSAVPFWRWMMVRTQSQVSSRPLGIDTSRVLAMSTAVALHLLAGGLLLIPLSQRAIPQQTAPKERWLLPVSIPTPPPIVFPVNVTFTPKTHPPTKTLPVPVQAAVITQEPVVDSAVFAVPATISDVAAESAPTTTTPSGPIEAGQLQYLSSPAPTYPAAALRAGRQGTVMLRVLVGTDGRPAEVSVQTSSGHRALDLAARSQVLRSWRFQPAMQNGQAAGLWSGAGKLLVALSGNPMRRLAIAAAASIRRSSDERQLPTQPLRTRALGSATKCNIAAASV</sequence>
<dbReference type="KEGG" id="xoo:XOO3321"/>
<dbReference type="Gene3D" id="3.30.1150.10">
    <property type="match status" value="1"/>
</dbReference>
<evidence type="ECO:0000256" key="6">
    <source>
        <dbReference type="ARBA" id="ARBA00022692"/>
    </source>
</evidence>
<keyword evidence="4" id="KW-1003">Cell membrane</keyword>
<dbReference type="NCBIfam" id="TIGR01352">
    <property type="entry name" value="tonB_Cterm"/>
    <property type="match status" value="1"/>
</dbReference>
<dbReference type="InterPro" id="IPR051045">
    <property type="entry name" value="TonB-dependent_transducer"/>
</dbReference>
<reference evidence="11 12" key="1">
    <citation type="journal article" date="2005" name="Nucleic Acids Res.">
        <title>The genome sequence of Xanthomonas oryzae pathovar oryzae KACC10331, the bacterial blight pathogen of rice.</title>
        <authorList>
            <person name="Lee B.M."/>
            <person name="Park Y.J."/>
            <person name="Park D.S."/>
            <person name="Kang H.W."/>
            <person name="Kim J.G."/>
            <person name="Song E.S."/>
            <person name="Park I.C."/>
            <person name="Yoon U.H."/>
            <person name="Hahn J.H."/>
            <person name="Koo B.S."/>
            <person name="Lee G.B."/>
            <person name="Kim H."/>
            <person name="Park H.S."/>
            <person name="Yoon K.O."/>
            <person name="Kim J.H."/>
            <person name="Jung C.H."/>
            <person name="Koh N.H."/>
            <person name="Seo J.S."/>
            <person name="Go S.J."/>
        </authorList>
    </citation>
    <scope>NUCLEOTIDE SEQUENCE [LARGE SCALE GENOMIC DNA]</scope>
    <source>
        <strain evidence="12">KACC10331 / KXO85</strain>
    </source>
</reference>
<evidence type="ECO:0000313" key="12">
    <source>
        <dbReference type="Proteomes" id="UP000006735"/>
    </source>
</evidence>
<comment type="similarity">
    <text evidence="2">Belongs to the TonB family.</text>
</comment>
<accession>Q5GXJ6</accession>
<evidence type="ECO:0000256" key="2">
    <source>
        <dbReference type="ARBA" id="ARBA00006555"/>
    </source>
</evidence>
<dbReference type="SUPFAM" id="SSF74653">
    <property type="entry name" value="TolA/TonB C-terminal domain"/>
    <property type="match status" value="1"/>
</dbReference>
<keyword evidence="3" id="KW-0813">Transport</keyword>
<evidence type="ECO:0000259" key="10">
    <source>
        <dbReference type="PROSITE" id="PS52015"/>
    </source>
</evidence>
<feature type="domain" description="TonB C-terminal" evidence="10">
    <location>
        <begin position="184"/>
        <end position="286"/>
    </location>
</feature>
<keyword evidence="8" id="KW-1133">Transmembrane helix</keyword>
<proteinExistence type="inferred from homology"/>
<evidence type="ECO:0000256" key="3">
    <source>
        <dbReference type="ARBA" id="ARBA00022448"/>
    </source>
</evidence>
<evidence type="ECO:0000256" key="5">
    <source>
        <dbReference type="ARBA" id="ARBA00022519"/>
    </source>
</evidence>
<dbReference type="FunFam" id="3.30.1150.10:FF:000007">
    <property type="entry name" value="Energy transducer TonB"/>
    <property type="match status" value="1"/>
</dbReference>
<dbReference type="GO" id="GO:0031992">
    <property type="term" value="F:energy transducer activity"/>
    <property type="evidence" value="ECO:0007669"/>
    <property type="project" value="TreeGrafter"/>
</dbReference>
<name>Q5GXJ6_XANOR</name>